<proteinExistence type="predicted"/>
<dbReference type="EMBL" id="JAEUXJ010000010">
    <property type="protein sequence ID" value="MBL6457833.1"/>
    <property type="molecule type" value="Genomic_DNA"/>
</dbReference>
<organism evidence="1 2">
    <name type="scientific">Belnapia mucosa</name>
    <dbReference type="NCBI Taxonomy" id="2804532"/>
    <lineage>
        <taxon>Bacteria</taxon>
        <taxon>Pseudomonadati</taxon>
        <taxon>Pseudomonadota</taxon>
        <taxon>Alphaproteobacteria</taxon>
        <taxon>Acetobacterales</taxon>
        <taxon>Roseomonadaceae</taxon>
        <taxon>Belnapia</taxon>
    </lineage>
</organism>
<keyword evidence="2" id="KW-1185">Reference proteome</keyword>
<sequence length="64" mass="7212">MKPIEQRLARLERAHGAGWEAYRHVPPEQWPDAALLAFLGLPVDASDADLQRIIDEEPEAEPKP</sequence>
<evidence type="ECO:0000313" key="1">
    <source>
        <dbReference type="EMBL" id="MBL6457833.1"/>
    </source>
</evidence>
<evidence type="ECO:0000313" key="2">
    <source>
        <dbReference type="Proteomes" id="UP000606490"/>
    </source>
</evidence>
<gene>
    <name evidence="1" type="ORF">JMJ55_21065</name>
</gene>
<name>A0ABS1V834_9PROT</name>
<comment type="caution">
    <text evidence="1">The sequence shown here is derived from an EMBL/GenBank/DDBJ whole genome shotgun (WGS) entry which is preliminary data.</text>
</comment>
<protein>
    <submittedName>
        <fullName evidence="1">Uncharacterized protein</fullName>
    </submittedName>
</protein>
<reference evidence="1 2" key="1">
    <citation type="submission" date="2021-01" db="EMBL/GenBank/DDBJ databases">
        <title>Belnapia mucosa sp. nov. and Belnapia arida sp. nov., isolated from the Tabernas Desert (Almeria, Spain).</title>
        <authorList>
            <person name="Molina-Menor E."/>
            <person name="Vidal-Verdu A."/>
            <person name="Calonge A."/>
            <person name="Satari L."/>
            <person name="Pereto Magraner J."/>
            <person name="Porcar Miralles M."/>
        </authorList>
    </citation>
    <scope>NUCLEOTIDE SEQUENCE [LARGE SCALE GENOMIC DNA]</scope>
    <source>
        <strain evidence="1 2">T6</strain>
    </source>
</reference>
<accession>A0ABS1V834</accession>
<dbReference type="RefSeq" id="WP_202827571.1">
    <property type="nucleotide sequence ID" value="NZ_JAEUXJ010000010.1"/>
</dbReference>
<dbReference type="Proteomes" id="UP000606490">
    <property type="component" value="Unassembled WGS sequence"/>
</dbReference>